<feature type="domain" description="Ig-like" evidence="6">
    <location>
        <begin position="128"/>
        <end position="217"/>
    </location>
</feature>
<proteinExistence type="predicted"/>
<name>A0AAW2B0U7_CULAL</name>
<dbReference type="SMART" id="SM00409">
    <property type="entry name" value="IG"/>
    <property type="match status" value="6"/>
</dbReference>
<feature type="domain" description="Ig-like" evidence="6">
    <location>
        <begin position="7"/>
        <end position="115"/>
    </location>
</feature>
<evidence type="ECO:0000313" key="7">
    <source>
        <dbReference type="EMBL" id="KAK9978490.1"/>
    </source>
</evidence>
<protein>
    <recommendedName>
        <fullName evidence="6">Ig-like domain-containing protein</fullName>
    </recommendedName>
</protein>
<feature type="region of interest" description="Disordered" evidence="3">
    <location>
        <begin position="678"/>
        <end position="697"/>
    </location>
</feature>
<keyword evidence="8" id="KW-1185">Reference proteome</keyword>
<dbReference type="AlphaFoldDB" id="A0AAW2B0U7"/>
<evidence type="ECO:0000256" key="1">
    <source>
        <dbReference type="ARBA" id="ARBA00022729"/>
    </source>
</evidence>
<dbReference type="InterPro" id="IPR003598">
    <property type="entry name" value="Ig_sub2"/>
</dbReference>
<evidence type="ECO:0000259" key="6">
    <source>
        <dbReference type="PROSITE" id="PS50835"/>
    </source>
</evidence>
<accession>A0AAW2B0U7</accession>
<dbReference type="InterPro" id="IPR003599">
    <property type="entry name" value="Ig_sub"/>
</dbReference>
<feature type="signal peptide" evidence="5">
    <location>
        <begin position="1"/>
        <end position="21"/>
    </location>
</feature>
<dbReference type="GO" id="GO:0009897">
    <property type="term" value="C:external side of plasma membrane"/>
    <property type="evidence" value="ECO:0007669"/>
    <property type="project" value="TreeGrafter"/>
</dbReference>
<dbReference type="GO" id="GO:0004888">
    <property type="term" value="F:transmembrane signaling receptor activity"/>
    <property type="evidence" value="ECO:0007669"/>
    <property type="project" value="TreeGrafter"/>
</dbReference>
<comment type="caution">
    <text evidence="7">The sequence shown here is derived from an EMBL/GenBank/DDBJ whole genome shotgun (WGS) entry which is preliminary data.</text>
</comment>
<evidence type="ECO:0000256" key="4">
    <source>
        <dbReference type="SAM" id="Phobius"/>
    </source>
</evidence>
<feature type="chain" id="PRO_5043833857" description="Ig-like domain-containing protein" evidence="5">
    <location>
        <begin position="22"/>
        <end position="753"/>
    </location>
</feature>
<sequence>MELSQLPLVLLLISNIHSGHTEDKVQLSVSPQKWLTEGDPVTLICEVKGSSTGWTFSWFTETVTESSDLRDRYKLLSDSSRGAGGKYTVSSATVNHTGVYVCGAEREKTAYKTLYSNKHPLWVTGVSPPVSLIISPSRTQHFSLVSLSLSCEDQSNSDGWTVRRYTGSWGWLEDCSSSLWGSQTGSTCKISSTITSDTGVYWCQSESGEKYHPVNITVHSGVILESPVHPVTEGDTLTLRCLDKFTNPSILRADFYKDESLIQNQTTEMIISTVSKSHEGFYYCKHPERGESPKSWISVRAGVILESPVHPVTEGDTLTLRCLDEFSTPSILRADFYKDESLIQSQTTEMIISTVSKSHEGFYYCKHTERGESPKSWISVRDIRDRYKLLSDSSRGAGGKYTVSSATVNHTGVYVCRAEREKTAYKTLISNTQPLWVTGVSPRVSLIISPNRTQHFTSVSLSLSCEDQSNSDGWMDNCSSPVFGSQTGSTCTIRFTITSDTGVYWCQSESGEKHHPVNITVHSAVILEGPVHPVTEGDTLTLRCLYQQRNTSILRADFYKDGSLIQSQTTEMIISTVSKSHEGFYYCKHPERGESFKSWISVRGKRSDGLIIGVTAGLTVVFLIIVFLVLLWRFRNNKGVRSESPSAVRQQQNISQTSEQNQSEAGYNTPLSGTAHVYDSVDPTINKDRSTDGVRAPTEITYAEVELKSTNKQKKEKENKDKNTESCDVLYSKLKLETDQGAGSSDVTYAQVK</sequence>
<dbReference type="SUPFAM" id="SSF48726">
    <property type="entry name" value="Immunoglobulin"/>
    <property type="match status" value="4"/>
</dbReference>
<dbReference type="InterPro" id="IPR013783">
    <property type="entry name" value="Ig-like_fold"/>
</dbReference>
<evidence type="ECO:0000313" key="8">
    <source>
        <dbReference type="Proteomes" id="UP001479290"/>
    </source>
</evidence>
<gene>
    <name evidence="7" type="ORF">ABG768_020239</name>
</gene>
<dbReference type="PANTHER" id="PTHR11481">
    <property type="entry name" value="IMMUNOGLOBULIN FC RECEPTOR"/>
    <property type="match status" value="1"/>
</dbReference>
<feature type="domain" description="Ig-like" evidence="6">
    <location>
        <begin position="516"/>
        <end position="587"/>
    </location>
</feature>
<feature type="region of interest" description="Disordered" evidence="3">
    <location>
        <begin position="642"/>
        <end position="673"/>
    </location>
</feature>
<dbReference type="InterPro" id="IPR050488">
    <property type="entry name" value="Ig_Fc_receptor"/>
</dbReference>
<dbReference type="GO" id="GO:0007166">
    <property type="term" value="P:cell surface receptor signaling pathway"/>
    <property type="evidence" value="ECO:0007669"/>
    <property type="project" value="TreeGrafter"/>
</dbReference>
<dbReference type="PROSITE" id="PS50835">
    <property type="entry name" value="IG_LIKE"/>
    <property type="match status" value="4"/>
</dbReference>
<feature type="transmembrane region" description="Helical" evidence="4">
    <location>
        <begin position="610"/>
        <end position="632"/>
    </location>
</feature>
<keyword evidence="4" id="KW-1133">Transmembrane helix</keyword>
<reference evidence="7 8" key="1">
    <citation type="submission" date="2024-05" db="EMBL/GenBank/DDBJ databases">
        <title>A high-quality chromosomal-level genome assembly of Topmouth culter (Culter alburnus).</title>
        <authorList>
            <person name="Zhao H."/>
        </authorList>
    </citation>
    <scope>NUCLEOTIDE SEQUENCE [LARGE SCALE GENOMIC DNA]</scope>
    <source>
        <strain evidence="7">CATC2023</strain>
        <tissue evidence="7">Muscle</tissue>
    </source>
</reference>
<keyword evidence="2" id="KW-1015">Disulfide bond</keyword>
<keyword evidence="1 5" id="KW-0732">Signal</keyword>
<dbReference type="Pfam" id="PF13895">
    <property type="entry name" value="Ig_2"/>
    <property type="match status" value="2"/>
</dbReference>
<evidence type="ECO:0000256" key="2">
    <source>
        <dbReference type="ARBA" id="ARBA00023157"/>
    </source>
</evidence>
<dbReference type="InterPro" id="IPR036179">
    <property type="entry name" value="Ig-like_dom_sf"/>
</dbReference>
<dbReference type="Proteomes" id="UP001479290">
    <property type="component" value="Unassembled WGS sequence"/>
</dbReference>
<dbReference type="PANTHER" id="PTHR11481:SF64">
    <property type="entry name" value="FC RECEPTOR-LIKE PROTEIN 4"/>
    <property type="match status" value="1"/>
</dbReference>
<dbReference type="GO" id="GO:0006955">
    <property type="term" value="P:immune response"/>
    <property type="evidence" value="ECO:0007669"/>
    <property type="project" value="TreeGrafter"/>
</dbReference>
<keyword evidence="4" id="KW-0812">Transmembrane</keyword>
<keyword evidence="4" id="KW-0472">Membrane</keyword>
<dbReference type="InterPro" id="IPR007110">
    <property type="entry name" value="Ig-like_dom"/>
</dbReference>
<dbReference type="Gene3D" id="2.60.40.10">
    <property type="entry name" value="Immunoglobulins"/>
    <property type="match status" value="7"/>
</dbReference>
<evidence type="ECO:0000256" key="3">
    <source>
        <dbReference type="SAM" id="MobiDB-lite"/>
    </source>
</evidence>
<feature type="domain" description="Ig-like" evidence="6">
    <location>
        <begin position="293"/>
        <end position="379"/>
    </location>
</feature>
<dbReference type="Pfam" id="PF13927">
    <property type="entry name" value="Ig_3"/>
    <property type="match status" value="1"/>
</dbReference>
<dbReference type="SMART" id="SM00408">
    <property type="entry name" value="IGc2"/>
    <property type="match status" value="4"/>
</dbReference>
<evidence type="ECO:0000256" key="5">
    <source>
        <dbReference type="SAM" id="SignalP"/>
    </source>
</evidence>
<dbReference type="EMBL" id="JAWDJR010000003">
    <property type="protein sequence ID" value="KAK9978490.1"/>
    <property type="molecule type" value="Genomic_DNA"/>
</dbReference>
<organism evidence="7 8">
    <name type="scientific">Culter alburnus</name>
    <name type="common">Topmouth culter</name>
    <dbReference type="NCBI Taxonomy" id="194366"/>
    <lineage>
        <taxon>Eukaryota</taxon>
        <taxon>Metazoa</taxon>
        <taxon>Chordata</taxon>
        <taxon>Craniata</taxon>
        <taxon>Vertebrata</taxon>
        <taxon>Euteleostomi</taxon>
        <taxon>Actinopterygii</taxon>
        <taxon>Neopterygii</taxon>
        <taxon>Teleostei</taxon>
        <taxon>Ostariophysi</taxon>
        <taxon>Cypriniformes</taxon>
        <taxon>Xenocyprididae</taxon>
        <taxon>Xenocypridinae</taxon>
        <taxon>Culter</taxon>
    </lineage>
</organism>
<feature type="compositionally biased region" description="Polar residues" evidence="3">
    <location>
        <begin position="643"/>
        <end position="672"/>
    </location>
</feature>